<dbReference type="Pfam" id="PF04101">
    <property type="entry name" value="Glyco_tran_28_C"/>
    <property type="match status" value="1"/>
</dbReference>
<accession>A0ABV7FLR9</accession>
<gene>
    <name evidence="2" type="ORF">ACFOHL_06565</name>
</gene>
<dbReference type="InterPro" id="IPR007235">
    <property type="entry name" value="Glyco_trans_28_C"/>
</dbReference>
<organism evidence="2 3">
    <name type="scientific">Agaribacter flavus</name>
    <dbReference type="NCBI Taxonomy" id="1902781"/>
    <lineage>
        <taxon>Bacteria</taxon>
        <taxon>Pseudomonadati</taxon>
        <taxon>Pseudomonadota</taxon>
        <taxon>Gammaproteobacteria</taxon>
        <taxon>Alteromonadales</taxon>
        <taxon>Alteromonadaceae</taxon>
        <taxon>Agaribacter</taxon>
    </lineage>
</organism>
<feature type="domain" description="Glycosyl transferase family 28 C-terminal" evidence="1">
    <location>
        <begin position="5"/>
        <end position="114"/>
    </location>
</feature>
<evidence type="ECO:0000313" key="3">
    <source>
        <dbReference type="Proteomes" id="UP001595478"/>
    </source>
</evidence>
<evidence type="ECO:0000259" key="1">
    <source>
        <dbReference type="Pfam" id="PF04101"/>
    </source>
</evidence>
<dbReference type="RefSeq" id="WP_376919417.1">
    <property type="nucleotide sequence ID" value="NZ_JBHRSW010000008.1"/>
</dbReference>
<keyword evidence="3" id="KW-1185">Reference proteome</keyword>
<sequence length="162" mass="18298">MDDLIFVTTGTQFPFDRLLNTVDKWAETAKNVKVVAQVAKTNSNFANMETHTFLSPKEYEKLVSEATLIIGHAGMGTIITGFEQRKPLVLMARKYSLQEHRNDHQQSTTDKFTGVEGVYVADNEQELTDLLGCYKSLKPAVGEKIENRRKLINFISNEIAML</sequence>
<dbReference type="EMBL" id="JBHRSW010000008">
    <property type="protein sequence ID" value="MFC3121278.1"/>
    <property type="molecule type" value="Genomic_DNA"/>
</dbReference>
<dbReference type="Gene3D" id="3.40.50.2000">
    <property type="entry name" value="Glycogen Phosphorylase B"/>
    <property type="match status" value="1"/>
</dbReference>
<name>A0ABV7FLR9_9ALTE</name>
<comment type="caution">
    <text evidence="2">The sequence shown here is derived from an EMBL/GenBank/DDBJ whole genome shotgun (WGS) entry which is preliminary data.</text>
</comment>
<protein>
    <submittedName>
        <fullName evidence="2">Glycosyltransferase</fullName>
    </submittedName>
</protein>
<proteinExistence type="predicted"/>
<reference evidence="3" key="1">
    <citation type="journal article" date="2019" name="Int. J. Syst. Evol. Microbiol.">
        <title>The Global Catalogue of Microorganisms (GCM) 10K type strain sequencing project: providing services to taxonomists for standard genome sequencing and annotation.</title>
        <authorList>
            <consortium name="The Broad Institute Genomics Platform"/>
            <consortium name="The Broad Institute Genome Sequencing Center for Infectious Disease"/>
            <person name="Wu L."/>
            <person name="Ma J."/>
        </authorList>
    </citation>
    <scope>NUCLEOTIDE SEQUENCE [LARGE SCALE GENOMIC DNA]</scope>
    <source>
        <strain evidence="3">KCTC 52473</strain>
    </source>
</reference>
<evidence type="ECO:0000313" key="2">
    <source>
        <dbReference type="EMBL" id="MFC3121278.1"/>
    </source>
</evidence>
<dbReference type="Proteomes" id="UP001595478">
    <property type="component" value="Unassembled WGS sequence"/>
</dbReference>